<reference evidence="1 2" key="2">
    <citation type="submission" date="2013-09" db="EMBL/GenBank/DDBJ databases">
        <title>Whole genome comparison of six Crocosphaera watsonii strains with differing phenotypes.</title>
        <authorList>
            <person name="Bench S.R."/>
            <person name="Heller P."/>
            <person name="Frank I."/>
            <person name="Arciniega M."/>
            <person name="Shilova I.N."/>
            <person name="Zehr J.P."/>
        </authorList>
    </citation>
    <scope>NUCLEOTIDE SEQUENCE [LARGE SCALE GENOMIC DNA]</scope>
    <source>
        <strain evidence="1 2">WH 0401</strain>
    </source>
</reference>
<accession>T2J536</accession>
<evidence type="ECO:0000313" key="2">
    <source>
        <dbReference type="Proteomes" id="UP000018198"/>
    </source>
</evidence>
<name>T2J536_CROWT</name>
<dbReference type="AlphaFoldDB" id="T2J536"/>
<dbReference type="EMBL" id="CAQM01000122">
    <property type="protein sequence ID" value="CCQ60271.1"/>
    <property type="molecule type" value="Genomic_DNA"/>
</dbReference>
<protein>
    <submittedName>
        <fullName evidence="1">Transposase</fullName>
    </submittedName>
</protein>
<proteinExistence type="predicted"/>
<sequence length="42" mass="4856">MKSLLFPQFRSNPLTGWQLKLPKLGKVQINLHRPIPNGFVIK</sequence>
<reference evidence="1 2" key="1">
    <citation type="submission" date="2013-01" db="EMBL/GenBank/DDBJ databases">
        <authorList>
            <person name="Bench S."/>
        </authorList>
    </citation>
    <scope>NUCLEOTIDE SEQUENCE [LARGE SCALE GENOMIC DNA]</scope>
    <source>
        <strain evidence="1 2">WH 0401</strain>
    </source>
</reference>
<comment type="caution">
    <text evidence="1">The sequence shown here is derived from an EMBL/GenBank/DDBJ whole genome shotgun (WGS) entry which is preliminary data.</text>
</comment>
<dbReference type="Proteomes" id="UP000018198">
    <property type="component" value="Unassembled WGS sequence"/>
</dbReference>
<gene>
    <name evidence="1" type="ORF">CWATWH0401_56</name>
</gene>
<organism evidence="1 2">
    <name type="scientific">Crocosphaera watsonii WH 0401</name>
    <dbReference type="NCBI Taxonomy" id="555881"/>
    <lineage>
        <taxon>Bacteria</taxon>
        <taxon>Bacillati</taxon>
        <taxon>Cyanobacteriota</taxon>
        <taxon>Cyanophyceae</taxon>
        <taxon>Oscillatoriophycideae</taxon>
        <taxon>Chroococcales</taxon>
        <taxon>Aphanothecaceae</taxon>
        <taxon>Crocosphaera</taxon>
    </lineage>
</organism>
<evidence type="ECO:0000313" key="1">
    <source>
        <dbReference type="EMBL" id="CCQ60271.1"/>
    </source>
</evidence>